<sequence>MEGPLVADEDRDMEEPLLSTTDGKGGLRTLPFIIANGALEKLANQGLSPSMILYLTKVYGMKSAYASNVIFLWSAASNFTPIICAFLADSYFGRFLMITAGSIFSSLGMFILWLTAMIPQARPFCDEISGRCDAPSTAQLLLLYSSYAIMSIGSGCLQSSYLAFGADQLYRTSKSNSGILDSYFNLCYITSAVGSLVGMSCIVYIQDRMGWGMGFGVPVALMLLSMVIFLSASPLYLKLMPSRSWCVGLVQAVVAAYKKRHMQIPSLGTSEMYHHENGSLCALPSDKLRFLNKACIIKNSEEELTSDGRASNPWSLCTVEQVEDLKALVGIIPLWSTGFLVSAALSQSFYVLQVASMDRHLTPTFEVPAGSFSTVLVVSLIIWITLYDRLILPLASKCRGKPTRLSGKTRMGIGILFSTLSLAVSAIVEGNRRALAIKEGFSDDPSAVVNMSAFWTLPRYILLGMAEACNAIGQIEFFYKELPKAMSSVATSLLGLSMSVGNLAASFIMTTVDNFSKAAGVKSWVSSNINEGHSDYYYWLLFGLLFANFLYFLACSKSYGPSKEEAGGSNVEDYNNIVS</sequence>
<feature type="transmembrane region" description="Helical" evidence="7">
    <location>
        <begin position="370"/>
        <end position="390"/>
    </location>
</feature>
<feature type="transmembrane region" description="Helical" evidence="7">
    <location>
        <begin position="328"/>
        <end position="350"/>
    </location>
</feature>
<feature type="transmembrane region" description="Helical" evidence="7">
    <location>
        <begin position="138"/>
        <end position="164"/>
    </location>
</feature>
<comment type="subcellular location">
    <subcellularLocation>
        <location evidence="1">Membrane</location>
        <topology evidence="1">Multi-pass membrane protein</topology>
    </subcellularLocation>
</comment>
<evidence type="ECO:0000256" key="6">
    <source>
        <dbReference type="SAM" id="MobiDB-lite"/>
    </source>
</evidence>
<feature type="transmembrane region" description="Helical" evidence="7">
    <location>
        <begin position="536"/>
        <end position="554"/>
    </location>
</feature>
<feature type="transmembrane region" description="Helical" evidence="7">
    <location>
        <begin position="185"/>
        <end position="205"/>
    </location>
</feature>
<proteinExistence type="inferred from homology"/>
<keyword evidence="3 7" id="KW-0812">Transmembrane</keyword>
<feature type="transmembrane region" description="Helical" evidence="7">
    <location>
        <begin position="95"/>
        <end position="118"/>
    </location>
</feature>
<evidence type="ECO:0000313" key="8">
    <source>
        <dbReference type="EMBL" id="CAK9312944.1"/>
    </source>
</evidence>
<dbReference type="Proteomes" id="UP001642487">
    <property type="component" value="Chromosome 11"/>
</dbReference>
<feature type="transmembrane region" description="Helical" evidence="7">
    <location>
        <begin position="211"/>
        <end position="237"/>
    </location>
</feature>
<protein>
    <recommendedName>
        <fullName evidence="10">Protein NRT1/ PTR FAMILY 1.2-like</fullName>
    </recommendedName>
</protein>
<feature type="transmembrane region" description="Helical" evidence="7">
    <location>
        <begin position="491"/>
        <end position="512"/>
    </location>
</feature>
<accession>A0ABP0XXS0</accession>
<keyword evidence="5 7" id="KW-0472">Membrane</keyword>
<organism evidence="8 9">
    <name type="scientific">Citrullus colocynthis</name>
    <name type="common">colocynth</name>
    <dbReference type="NCBI Taxonomy" id="252529"/>
    <lineage>
        <taxon>Eukaryota</taxon>
        <taxon>Viridiplantae</taxon>
        <taxon>Streptophyta</taxon>
        <taxon>Embryophyta</taxon>
        <taxon>Tracheophyta</taxon>
        <taxon>Spermatophyta</taxon>
        <taxon>Magnoliopsida</taxon>
        <taxon>eudicotyledons</taxon>
        <taxon>Gunneridae</taxon>
        <taxon>Pentapetalae</taxon>
        <taxon>rosids</taxon>
        <taxon>fabids</taxon>
        <taxon>Cucurbitales</taxon>
        <taxon>Cucurbitaceae</taxon>
        <taxon>Benincaseae</taxon>
        <taxon>Citrullus</taxon>
    </lineage>
</organism>
<dbReference type="SUPFAM" id="SSF103473">
    <property type="entry name" value="MFS general substrate transporter"/>
    <property type="match status" value="1"/>
</dbReference>
<evidence type="ECO:0000256" key="1">
    <source>
        <dbReference type="ARBA" id="ARBA00004141"/>
    </source>
</evidence>
<dbReference type="EMBL" id="OZ021745">
    <property type="protein sequence ID" value="CAK9312944.1"/>
    <property type="molecule type" value="Genomic_DNA"/>
</dbReference>
<dbReference type="InterPro" id="IPR000109">
    <property type="entry name" value="POT_fam"/>
</dbReference>
<keyword evidence="4 7" id="KW-1133">Transmembrane helix</keyword>
<evidence type="ECO:0000256" key="2">
    <source>
        <dbReference type="ARBA" id="ARBA00005982"/>
    </source>
</evidence>
<evidence type="ECO:0000256" key="5">
    <source>
        <dbReference type="ARBA" id="ARBA00023136"/>
    </source>
</evidence>
<evidence type="ECO:0000256" key="3">
    <source>
        <dbReference type="ARBA" id="ARBA00022692"/>
    </source>
</evidence>
<dbReference type="Pfam" id="PF00854">
    <property type="entry name" value="PTR2"/>
    <property type="match status" value="1"/>
</dbReference>
<gene>
    <name evidence="8" type="ORF">CITCOLO1_LOCUS4654</name>
</gene>
<dbReference type="InterPro" id="IPR036259">
    <property type="entry name" value="MFS_trans_sf"/>
</dbReference>
<keyword evidence="9" id="KW-1185">Reference proteome</keyword>
<comment type="similarity">
    <text evidence="2">Belongs to the major facilitator superfamily. Proton-dependent oligopeptide transporter (POT/PTR) (TC 2.A.17) family.</text>
</comment>
<evidence type="ECO:0008006" key="10">
    <source>
        <dbReference type="Google" id="ProtNLM"/>
    </source>
</evidence>
<dbReference type="Gene3D" id="1.20.1250.20">
    <property type="entry name" value="MFS general substrate transporter like domains"/>
    <property type="match status" value="1"/>
</dbReference>
<evidence type="ECO:0000256" key="4">
    <source>
        <dbReference type="ARBA" id="ARBA00022989"/>
    </source>
</evidence>
<feature type="region of interest" description="Disordered" evidence="6">
    <location>
        <begin position="560"/>
        <end position="579"/>
    </location>
</feature>
<feature type="transmembrane region" description="Helical" evidence="7">
    <location>
        <begin position="65"/>
        <end position="88"/>
    </location>
</feature>
<dbReference type="PANTHER" id="PTHR11654">
    <property type="entry name" value="OLIGOPEPTIDE TRANSPORTER-RELATED"/>
    <property type="match status" value="1"/>
</dbReference>
<feature type="transmembrane region" description="Helical" evidence="7">
    <location>
        <begin position="411"/>
        <end position="428"/>
    </location>
</feature>
<evidence type="ECO:0000256" key="7">
    <source>
        <dbReference type="SAM" id="Phobius"/>
    </source>
</evidence>
<reference evidence="8 9" key="1">
    <citation type="submission" date="2024-03" db="EMBL/GenBank/DDBJ databases">
        <authorList>
            <person name="Gkanogiannis A."/>
            <person name="Becerra Lopez-Lavalle L."/>
        </authorList>
    </citation>
    <scope>NUCLEOTIDE SEQUENCE [LARGE SCALE GENOMIC DNA]</scope>
</reference>
<name>A0ABP0XXS0_9ROSI</name>
<evidence type="ECO:0000313" key="9">
    <source>
        <dbReference type="Proteomes" id="UP001642487"/>
    </source>
</evidence>